<feature type="non-terminal residue" evidence="2">
    <location>
        <position position="88"/>
    </location>
</feature>
<proteinExistence type="predicted"/>
<accession>A0A5E4R8N2</accession>
<organism evidence="2 3">
    <name type="scientific">Leptidea sinapis</name>
    <dbReference type="NCBI Taxonomy" id="189913"/>
    <lineage>
        <taxon>Eukaryota</taxon>
        <taxon>Metazoa</taxon>
        <taxon>Ecdysozoa</taxon>
        <taxon>Arthropoda</taxon>
        <taxon>Hexapoda</taxon>
        <taxon>Insecta</taxon>
        <taxon>Pterygota</taxon>
        <taxon>Neoptera</taxon>
        <taxon>Endopterygota</taxon>
        <taxon>Lepidoptera</taxon>
        <taxon>Glossata</taxon>
        <taxon>Ditrysia</taxon>
        <taxon>Papilionoidea</taxon>
        <taxon>Pieridae</taxon>
        <taxon>Dismorphiinae</taxon>
        <taxon>Leptidea</taxon>
    </lineage>
</organism>
<dbReference type="Proteomes" id="UP000324832">
    <property type="component" value="Unassembled WGS sequence"/>
</dbReference>
<keyword evidence="3" id="KW-1185">Reference proteome</keyword>
<dbReference type="AlphaFoldDB" id="A0A5E4R8N2"/>
<evidence type="ECO:0000313" key="3">
    <source>
        <dbReference type="Proteomes" id="UP000324832"/>
    </source>
</evidence>
<feature type="region of interest" description="Disordered" evidence="1">
    <location>
        <begin position="1"/>
        <end position="21"/>
    </location>
</feature>
<protein>
    <submittedName>
        <fullName evidence="2">Uncharacterized protein</fullName>
    </submittedName>
</protein>
<sequence length="88" mass="9210">MNGTMSDSYDNPFADNKSSNSLESMNGLSYALRSEALSCGRSGRSSGSSVAGTGLGLEHDLASSTPRLMESIVSQGRTYLVTITKKIG</sequence>
<evidence type="ECO:0000313" key="2">
    <source>
        <dbReference type="EMBL" id="VVD06170.1"/>
    </source>
</evidence>
<evidence type="ECO:0000256" key="1">
    <source>
        <dbReference type="SAM" id="MobiDB-lite"/>
    </source>
</evidence>
<name>A0A5E4R8N2_9NEOP</name>
<gene>
    <name evidence="2" type="ORF">LSINAPIS_LOCUS15581</name>
</gene>
<dbReference type="EMBL" id="FZQP02007086">
    <property type="protein sequence ID" value="VVD06170.1"/>
    <property type="molecule type" value="Genomic_DNA"/>
</dbReference>
<reference evidence="2 3" key="1">
    <citation type="submission" date="2017-07" db="EMBL/GenBank/DDBJ databases">
        <authorList>
            <person name="Talla V."/>
            <person name="Backstrom N."/>
        </authorList>
    </citation>
    <scope>NUCLEOTIDE SEQUENCE [LARGE SCALE GENOMIC DNA]</scope>
</reference>